<evidence type="ECO:0000256" key="1">
    <source>
        <dbReference type="SAM" id="SignalP"/>
    </source>
</evidence>
<accession>A0A5N5WLE2</accession>
<dbReference type="EMBL" id="ML732348">
    <property type="protein sequence ID" value="KAB8069273.1"/>
    <property type="molecule type" value="Genomic_DNA"/>
</dbReference>
<reference evidence="2 3" key="1">
    <citation type="submission" date="2019-04" db="EMBL/GenBank/DDBJ databases">
        <title>Friends and foes A comparative genomics study of 23 Aspergillus species from section Flavi.</title>
        <authorList>
            <consortium name="DOE Joint Genome Institute"/>
            <person name="Kjaerbolling I."/>
            <person name="Vesth T."/>
            <person name="Frisvad J.C."/>
            <person name="Nybo J.L."/>
            <person name="Theobald S."/>
            <person name="Kildgaard S."/>
            <person name="Isbrandt T."/>
            <person name="Kuo A."/>
            <person name="Sato A."/>
            <person name="Lyhne E.K."/>
            <person name="Kogle M.E."/>
            <person name="Wiebenga A."/>
            <person name="Kun R.S."/>
            <person name="Lubbers R.J."/>
            <person name="Makela M.R."/>
            <person name="Barry K."/>
            <person name="Chovatia M."/>
            <person name="Clum A."/>
            <person name="Daum C."/>
            <person name="Haridas S."/>
            <person name="He G."/>
            <person name="LaButti K."/>
            <person name="Lipzen A."/>
            <person name="Mondo S."/>
            <person name="Riley R."/>
            <person name="Salamov A."/>
            <person name="Simmons B.A."/>
            <person name="Magnuson J.K."/>
            <person name="Henrissat B."/>
            <person name="Mortensen U.H."/>
            <person name="Larsen T.O."/>
            <person name="Devries R.P."/>
            <person name="Grigoriev I.V."/>
            <person name="Machida M."/>
            <person name="Baker S.E."/>
            <person name="Andersen M.R."/>
        </authorList>
    </citation>
    <scope>NUCLEOTIDE SEQUENCE [LARGE SCALE GENOMIC DNA]</scope>
    <source>
        <strain evidence="2 3">CBS 151.66</strain>
    </source>
</reference>
<evidence type="ECO:0000313" key="2">
    <source>
        <dbReference type="EMBL" id="KAB8069273.1"/>
    </source>
</evidence>
<organism evidence="2 3">
    <name type="scientific">Aspergillus leporis</name>
    <dbReference type="NCBI Taxonomy" id="41062"/>
    <lineage>
        <taxon>Eukaryota</taxon>
        <taxon>Fungi</taxon>
        <taxon>Dikarya</taxon>
        <taxon>Ascomycota</taxon>
        <taxon>Pezizomycotina</taxon>
        <taxon>Eurotiomycetes</taxon>
        <taxon>Eurotiomycetidae</taxon>
        <taxon>Eurotiales</taxon>
        <taxon>Aspergillaceae</taxon>
        <taxon>Aspergillus</taxon>
        <taxon>Aspergillus subgen. Circumdati</taxon>
    </lineage>
</organism>
<keyword evidence="3" id="KW-1185">Reference proteome</keyword>
<proteinExistence type="predicted"/>
<sequence length="201" mass="21833">MRPFTVIIPILSAIISYTQAAAVTSSQPTSTDILYWPITSSEPSILARVSYDPTSSESNVISYSRPRAAKEESYSLVRVGLYTSSGPDPKQWTGTLTTWAAITGSDGQKSVLQLYLDSSNEVYHVTLKPSSESSIVSTSTSPSIELVHLGAGPRPHLNRPVVVGPGGSNTEEVIEKTFLQKYWWVFLIITFLAMSGSGEEQ</sequence>
<evidence type="ECO:0008006" key="4">
    <source>
        <dbReference type="Google" id="ProtNLM"/>
    </source>
</evidence>
<dbReference type="PANTHER" id="PTHR39219:SF1">
    <property type="entry name" value="ER MEMBRANE PROTEIN COMPLEX SUBUNIT 10"/>
    <property type="match status" value="1"/>
</dbReference>
<gene>
    <name evidence="2" type="ORF">BDV29DRAFT_183053</name>
</gene>
<name>A0A5N5WLE2_9EURO</name>
<protein>
    <recommendedName>
        <fullName evidence="4">Ser-Thr-rich glycosyl-phosphatidyl-inositol-anchored membrane family-domain-containing protein</fullName>
    </recommendedName>
</protein>
<feature type="signal peptide" evidence="1">
    <location>
        <begin position="1"/>
        <end position="20"/>
    </location>
</feature>
<dbReference type="Proteomes" id="UP000326565">
    <property type="component" value="Unassembled WGS sequence"/>
</dbReference>
<dbReference type="PANTHER" id="PTHR39219">
    <property type="entry name" value="ER MEMBRANE PROTEIN COMPLEX SUBUNIT 10"/>
    <property type="match status" value="1"/>
</dbReference>
<evidence type="ECO:0000313" key="3">
    <source>
        <dbReference type="Proteomes" id="UP000326565"/>
    </source>
</evidence>
<dbReference type="Pfam" id="PF21203">
    <property type="entry name" value="ECM10"/>
    <property type="match status" value="1"/>
</dbReference>
<dbReference type="AlphaFoldDB" id="A0A5N5WLE2"/>
<dbReference type="OrthoDB" id="1894652at2759"/>
<feature type="chain" id="PRO_5024940064" description="Ser-Thr-rich glycosyl-phosphatidyl-inositol-anchored membrane family-domain-containing protein" evidence="1">
    <location>
        <begin position="21"/>
        <end position="201"/>
    </location>
</feature>
<keyword evidence="1" id="KW-0732">Signal</keyword>